<dbReference type="EMBL" id="LAZR01032028">
    <property type="protein sequence ID" value="KKL52057.1"/>
    <property type="molecule type" value="Genomic_DNA"/>
</dbReference>
<sequence length="33" mass="3592">AVTAAFGTVYPDIDLDVYTDGKPDDDELDDDDD</sequence>
<comment type="caution">
    <text evidence="2">The sequence shown here is derived from an EMBL/GenBank/DDBJ whole genome shotgun (WGS) entry which is preliminary data.</text>
</comment>
<gene>
    <name evidence="2" type="ORF">LCGC14_2289320</name>
</gene>
<evidence type="ECO:0000313" key="2">
    <source>
        <dbReference type="EMBL" id="KKL52057.1"/>
    </source>
</evidence>
<evidence type="ECO:0000256" key="1">
    <source>
        <dbReference type="SAM" id="MobiDB-lite"/>
    </source>
</evidence>
<proteinExistence type="predicted"/>
<reference evidence="2" key="1">
    <citation type="journal article" date="2015" name="Nature">
        <title>Complex archaea that bridge the gap between prokaryotes and eukaryotes.</title>
        <authorList>
            <person name="Spang A."/>
            <person name="Saw J.H."/>
            <person name="Jorgensen S.L."/>
            <person name="Zaremba-Niedzwiedzka K."/>
            <person name="Martijn J."/>
            <person name="Lind A.E."/>
            <person name="van Eijk R."/>
            <person name="Schleper C."/>
            <person name="Guy L."/>
            <person name="Ettema T.J."/>
        </authorList>
    </citation>
    <scope>NUCLEOTIDE SEQUENCE</scope>
</reference>
<protein>
    <submittedName>
        <fullName evidence="2">Uncharacterized protein</fullName>
    </submittedName>
</protein>
<feature type="non-terminal residue" evidence="2">
    <location>
        <position position="1"/>
    </location>
</feature>
<feature type="region of interest" description="Disordered" evidence="1">
    <location>
        <begin position="14"/>
        <end position="33"/>
    </location>
</feature>
<accession>A0A0F9FLW1</accession>
<name>A0A0F9FLW1_9ZZZZ</name>
<organism evidence="2">
    <name type="scientific">marine sediment metagenome</name>
    <dbReference type="NCBI Taxonomy" id="412755"/>
    <lineage>
        <taxon>unclassified sequences</taxon>
        <taxon>metagenomes</taxon>
        <taxon>ecological metagenomes</taxon>
    </lineage>
</organism>
<dbReference type="AlphaFoldDB" id="A0A0F9FLW1"/>